<dbReference type="GO" id="GO:0005634">
    <property type="term" value="C:nucleus"/>
    <property type="evidence" value="ECO:0007669"/>
    <property type="project" value="UniProtKB-ARBA"/>
</dbReference>
<evidence type="ECO:0000256" key="8">
    <source>
        <dbReference type="ARBA" id="ARBA00022884"/>
    </source>
</evidence>
<keyword evidence="2" id="KW-0548">Nucleotidyltransferase</keyword>
<keyword evidence="8" id="KW-0694">RNA-binding</keyword>
<evidence type="ECO:0000256" key="2">
    <source>
        <dbReference type="ARBA" id="ARBA00022695"/>
    </source>
</evidence>
<evidence type="ECO:0000256" key="1">
    <source>
        <dbReference type="ARBA" id="ARBA00022578"/>
    </source>
</evidence>
<keyword evidence="13" id="KW-0233">DNA recombination</keyword>
<evidence type="ECO:0000256" key="10">
    <source>
        <dbReference type="ARBA" id="ARBA00022918"/>
    </source>
</evidence>
<comment type="catalytic activity">
    <reaction evidence="15">
        <text>DNA(n) + a 2'-deoxyribonucleoside 5'-triphosphate = DNA(n+1) + diphosphate</text>
        <dbReference type="Rhea" id="RHEA:22508"/>
        <dbReference type="Rhea" id="RHEA-COMP:17339"/>
        <dbReference type="Rhea" id="RHEA-COMP:17340"/>
        <dbReference type="ChEBI" id="CHEBI:33019"/>
        <dbReference type="ChEBI" id="CHEBI:61560"/>
        <dbReference type="ChEBI" id="CHEBI:173112"/>
        <dbReference type="EC" id="2.7.7.7"/>
    </reaction>
</comment>
<dbReference type="GO" id="GO:0003723">
    <property type="term" value="F:RNA binding"/>
    <property type="evidence" value="ECO:0007669"/>
    <property type="project" value="UniProtKB-KW"/>
</dbReference>
<dbReference type="GO" id="GO:0003677">
    <property type="term" value="F:DNA binding"/>
    <property type="evidence" value="ECO:0007669"/>
    <property type="project" value="UniProtKB-KW"/>
</dbReference>
<evidence type="ECO:0000256" key="14">
    <source>
        <dbReference type="ARBA" id="ARBA00048173"/>
    </source>
</evidence>
<dbReference type="InterPro" id="IPR012337">
    <property type="entry name" value="RNaseH-like_sf"/>
</dbReference>
<dbReference type="EMBL" id="NPHW01007218">
    <property type="protein sequence ID" value="OXV05301.1"/>
    <property type="molecule type" value="Genomic_DNA"/>
</dbReference>
<feature type="domain" description="Integrase catalytic" evidence="16">
    <location>
        <begin position="124"/>
        <end position="295"/>
    </location>
</feature>
<dbReference type="Pfam" id="PF13976">
    <property type="entry name" value="gag_pre-integrs"/>
    <property type="match status" value="1"/>
</dbReference>
<dbReference type="PROSITE" id="PS50994">
    <property type="entry name" value="INTEGRASE"/>
    <property type="match status" value="1"/>
</dbReference>
<comment type="caution">
    <text evidence="17">The sequence shown here is derived from an EMBL/GenBank/DDBJ whole genome shotgun (WGS) entry which is preliminary data.</text>
</comment>
<dbReference type="GO" id="GO:0046872">
    <property type="term" value="F:metal ion binding"/>
    <property type="evidence" value="ECO:0007669"/>
    <property type="project" value="UniProtKB-KW"/>
</dbReference>
<keyword evidence="5" id="KW-0255">Endonuclease</keyword>
<dbReference type="GO" id="GO:0016787">
    <property type="term" value="F:hydrolase activity"/>
    <property type="evidence" value="ECO:0007669"/>
    <property type="project" value="UniProtKB-KW"/>
</dbReference>
<keyword evidence="7" id="KW-0460">Magnesium</keyword>
<dbReference type="InterPro" id="IPR001584">
    <property type="entry name" value="Integrase_cat-core"/>
</dbReference>
<evidence type="ECO:0000256" key="15">
    <source>
        <dbReference type="ARBA" id="ARBA00049244"/>
    </source>
</evidence>
<keyword evidence="18" id="KW-1185">Reference proteome</keyword>
<reference evidence="17 18" key="1">
    <citation type="journal article" date="2015" name="Environ. Microbiol.">
        <title>Metagenome sequence of Elaphomyces granulatus from sporocarp tissue reveals Ascomycota ectomycorrhizal fingerprints of genome expansion and a Proteobacteria-rich microbiome.</title>
        <authorList>
            <person name="Quandt C.A."/>
            <person name="Kohler A."/>
            <person name="Hesse C.N."/>
            <person name="Sharpton T.J."/>
            <person name="Martin F."/>
            <person name="Spatafora J.W."/>
        </authorList>
    </citation>
    <scope>NUCLEOTIDE SEQUENCE [LARGE SCALE GENOMIC DNA]</scope>
    <source>
        <strain evidence="17 18">OSC145934</strain>
    </source>
</reference>
<protein>
    <recommendedName>
        <fullName evidence="16">Integrase catalytic domain-containing protein</fullName>
    </recommendedName>
</protein>
<dbReference type="GO" id="GO:0003964">
    <property type="term" value="F:RNA-directed DNA polymerase activity"/>
    <property type="evidence" value="ECO:0007669"/>
    <property type="project" value="UniProtKB-KW"/>
</dbReference>
<dbReference type="GO" id="GO:0015074">
    <property type="term" value="P:DNA integration"/>
    <property type="evidence" value="ECO:0007669"/>
    <property type="project" value="UniProtKB-KW"/>
</dbReference>
<dbReference type="PANTHER" id="PTHR42648:SF11">
    <property type="entry name" value="TRANSPOSON TY4-P GAG-POL POLYPROTEIN"/>
    <property type="match status" value="1"/>
</dbReference>
<evidence type="ECO:0000256" key="7">
    <source>
        <dbReference type="ARBA" id="ARBA00022842"/>
    </source>
</evidence>
<dbReference type="OrthoDB" id="2663223at2759"/>
<evidence type="ECO:0000256" key="13">
    <source>
        <dbReference type="ARBA" id="ARBA00023172"/>
    </source>
</evidence>
<keyword evidence="12" id="KW-0238">DNA-binding</keyword>
<comment type="catalytic activity">
    <reaction evidence="14">
        <text>DNA(n) + a 2'-deoxyribonucleoside 5'-triphosphate = DNA(n+1) + diphosphate</text>
        <dbReference type="Rhea" id="RHEA:22508"/>
        <dbReference type="Rhea" id="RHEA-COMP:17339"/>
        <dbReference type="Rhea" id="RHEA-COMP:17340"/>
        <dbReference type="ChEBI" id="CHEBI:33019"/>
        <dbReference type="ChEBI" id="CHEBI:61560"/>
        <dbReference type="ChEBI" id="CHEBI:173112"/>
        <dbReference type="EC" id="2.7.7.49"/>
    </reaction>
</comment>
<dbReference type="InterPro" id="IPR039537">
    <property type="entry name" value="Retrotran_Ty1/copia-like"/>
</dbReference>
<sequence length="310" mass="35526">MENGVDWLIRMGLLVDKDGPICKVFDKFNQWILEYNPVQEYSNHQSDHEVFASSKKSSKKSTRALTSAAPKDIWHKRLGHVSMEAIDHLSDALDGVKVTEPRSPPTPLPSPCEVCTIANMQYQVSHRPARRASKVFERVHFDLIQMSRAYNGDQWAMHFLCDKSQTHYGYTFANKSDARETVKDFDAFVKRQYKVEILIWHTDGEKALEKAEFDNWLLTEGFLFETTAPYSSSQNGRAERAGGLIMQKARAMRIDAKVPKDLWPEFFKSAVYIANRTPTKQLGWLTPHEVLNQELGRPNPRPIGAHLHIL</sequence>
<gene>
    <name evidence="17" type="ORF">Egran_06931</name>
</gene>
<evidence type="ECO:0000259" key="16">
    <source>
        <dbReference type="PROSITE" id="PS50994"/>
    </source>
</evidence>
<feature type="non-terminal residue" evidence="17">
    <location>
        <position position="310"/>
    </location>
</feature>
<keyword evidence="1" id="KW-0815">Transposition</keyword>
<dbReference type="GO" id="GO:0003887">
    <property type="term" value="F:DNA-directed DNA polymerase activity"/>
    <property type="evidence" value="ECO:0007669"/>
    <property type="project" value="UniProtKB-KW"/>
</dbReference>
<dbReference type="InterPro" id="IPR025724">
    <property type="entry name" value="GAG-pre-integrase_dom"/>
</dbReference>
<keyword evidence="4" id="KW-0479">Metal-binding</keyword>
<accession>A0A232LMC9</accession>
<evidence type="ECO:0000313" key="17">
    <source>
        <dbReference type="EMBL" id="OXV05301.1"/>
    </source>
</evidence>
<proteinExistence type="predicted"/>
<organism evidence="17 18">
    <name type="scientific">Elaphomyces granulatus</name>
    <dbReference type="NCBI Taxonomy" id="519963"/>
    <lineage>
        <taxon>Eukaryota</taxon>
        <taxon>Fungi</taxon>
        <taxon>Dikarya</taxon>
        <taxon>Ascomycota</taxon>
        <taxon>Pezizomycotina</taxon>
        <taxon>Eurotiomycetes</taxon>
        <taxon>Eurotiomycetidae</taxon>
        <taxon>Eurotiales</taxon>
        <taxon>Elaphomycetaceae</taxon>
        <taxon>Elaphomyces</taxon>
    </lineage>
</organism>
<evidence type="ECO:0000256" key="9">
    <source>
        <dbReference type="ARBA" id="ARBA00022908"/>
    </source>
</evidence>
<keyword evidence="9" id="KW-0229">DNA integration</keyword>
<dbReference type="GO" id="GO:0006310">
    <property type="term" value="P:DNA recombination"/>
    <property type="evidence" value="ECO:0007669"/>
    <property type="project" value="UniProtKB-KW"/>
</dbReference>
<dbReference type="Proteomes" id="UP000243515">
    <property type="component" value="Unassembled WGS sequence"/>
</dbReference>
<evidence type="ECO:0000313" key="18">
    <source>
        <dbReference type="Proteomes" id="UP000243515"/>
    </source>
</evidence>
<keyword evidence="6" id="KW-0378">Hydrolase</keyword>
<keyword evidence="10" id="KW-0695">RNA-directed DNA polymerase</keyword>
<dbReference type="AlphaFoldDB" id="A0A232LMC9"/>
<evidence type="ECO:0000256" key="12">
    <source>
        <dbReference type="ARBA" id="ARBA00023125"/>
    </source>
</evidence>
<dbReference type="PANTHER" id="PTHR42648">
    <property type="entry name" value="TRANSPOSASE, PUTATIVE-RELATED"/>
    <property type="match status" value="1"/>
</dbReference>
<dbReference type="SUPFAM" id="SSF53098">
    <property type="entry name" value="Ribonuclease H-like"/>
    <property type="match status" value="1"/>
</dbReference>
<evidence type="ECO:0000256" key="3">
    <source>
        <dbReference type="ARBA" id="ARBA00022722"/>
    </source>
</evidence>
<dbReference type="GO" id="GO:0032196">
    <property type="term" value="P:transposition"/>
    <property type="evidence" value="ECO:0007669"/>
    <property type="project" value="UniProtKB-KW"/>
</dbReference>
<keyword evidence="3" id="KW-0540">Nuclease</keyword>
<evidence type="ECO:0000256" key="5">
    <source>
        <dbReference type="ARBA" id="ARBA00022759"/>
    </source>
</evidence>
<dbReference type="Gene3D" id="3.30.420.10">
    <property type="entry name" value="Ribonuclease H-like superfamily/Ribonuclease H"/>
    <property type="match status" value="1"/>
</dbReference>
<evidence type="ECO:0000256" key="4">
    <source>
        <dbReference type="ARBA" id="ARBA00022723"/>
    </source>
</evidence>
<dbReference type="GO" id="GO:0004519">
    <property type="term" value="F:endonuclease activity"/>
    <property type="evidence" value="ECO:0007669"/>
    <property type="project" value="UniProtKB-KW"/>
</dbReference>
<evidence type="ECO:0000256" key="6">
    <source>
        <dbReference type="ARBA" id="ARBA00022801"/>
    </source>
</evidence>
<name>A0A232LMC9_9EURO</name>
<dbReference type="InterPro" id="IPR036397">
    <property type="entry name" value="RNaseH_sf"/>
</dbReference>
<evidence type="ECO:0000256" key="11">
    <source>
        <dbReference type="ARBA" id="ARBA00022932"/>
    </source>
</evidence>
<keyword evidence="11" id="KW-0808">Transferase</keyword>
<keyword evidence="11" id="KW-0239">DNA-directed DNA polymerase</keyword>